<dbReference type="EMBL" id="JH793318">
    <property type="protein sequence ID" value="ELQ39288.1"/>
    <property type="molecule type" value="Genomic_DNA"/>
</dbReference>
<evidence type="ECO:0000313" key="2">
    <source>
        <dbReference type="EMBL" id="ELQ39288.1"/>
    </source>
</evidence>
<feature type="region of interest" description="Disordered" evidence="1">
    <location>
        <begin position="58"/>
        <end position="77"/>
    </location>
</feature>
<gene>
    <name evidence="2" type="ORF">OOU_Y34scaffold00510g27</name>
</gene>
<name>A0AA97NZQ8_PYRO3</name>
<sequence length="138" mass="15635">MVGAQRRKGPWPVISIGAAQLFRHEPLYCHKASPRIFPQICVLTVLRTSSPLNPAQLSQQRKAPNAARIPSSLHNTTQTRGPYTVLWLHPRPAPQIFFNQDQRKLPPEPRGKLQMLQLILTTYQLGKVRNSAAPRIDF</sequence>
<accession>A0AA97NZQ8</accession>
<reference evidence="2" key="1">
    <citation type="journal article" date="2012" name="PLoS Genet.">
        <title>Comparative analysis of the genomes of two field isolates of the rice blast fungus Magnaporthe oryzae.</title>
        <authorList>
            <person name="Xue M."/>
            <person name="Yang J."/>
            <person name="Li Z."/>
            <person name="Hu S."/>
            <person name="Yao N."/>
            <person name="Dean R.A."/>
            <person name="Zhao W."/>
            <person name="Shen M."/>
            <person name="Zhang H."/>
            <person name="Li C."/>
            <person name="Liu L."/>
            <person name="Cao L."/>
            <person name="Xu X."/>
            <person name="Xing Y."/>
            <person name="Hsiang T."/>
            <person name="Zhang Z."/>
            <person name="Xu J.R."/>
            <person name="Peng Y.L."/>
        </authorList>
    </citation>
    <scope>NUCLEOTIDE SEQUENCE</scope>
    <source>
        <strain evidence="2">Y34</strain>
    </source>
</reference>
<proteinExistence type="predicted"/>
<dbReference type="Proteomes" id="UP000011086">
    <property type="component" value="Unassembled WGS sequence"/>
</dbReference>
<dbReference type="AlphaFoldDB" id="A0AA97NZQ8"/>
<evidence type="ECO:0000256" key="1">
    <source>
        <dbReference type="SAM" id="MobiDB-lite"/>
    </source>
</evidence>
<protein>
    <submittedName>
        <fullName evidence="2">Uncharacterized protein</fullName>
    </submittedName>
</protein>
<organism evidence="2">
    <name type="scientific">Pyricularia oryzae (strain Y34)</name>
    <name type="common">Rice blast fungus</name>
    <name type="synonym">Magnaporthe oryzae</name>
    <dbReference type="NCBI Taxonomy" id="1143189"/>
    <lineage>
        <taxon>Eukaryota</taxon>
        <taxon>Fungi</taxon>
        <taxon>Dikarya</taxon>
        <taxon>Ascomycota</taxon>
        <taxon>Pezizomycotina</taxon>
        <taxon>Sordariomycetes</taxon>
        <taxon>Sordariomycetidae</taxon>
        <taxon>Magnaporthales</taxon>
        <taxon>Pyriculariaceae</taxon>
        <taxon>Pyricularia</taxon>
    </lineage>
</organism>